<reference evidence="2 3" key="1">
    <citation type="submission" date="2024-06" db="EMBL/GenBank/DDBJ databases">
        <title>Complete genome of Phlyctema vagabunda strain 19-DSS-EL-015.</title>
        <authorList>
            <person name="Fiorenzani C."/>
        </authorList>
    </citation>
    <scope>NUCLEOTIDE SEQUENCE [LARGE SCALE GENOMIC DNA]</scope>
    <source>
        <strain evidence="2 3">19-DSS-EL-015</strain>
    </source>
</reference>
<dbReference type="EMBL" id="JBFCZG010000004">
    <property type="protein sequence ID" value="KAL3423204.1"/>
    <property type="molecule type" value="Genomic_DNA"/>
</dbReference>
<protein>
    <submittedName>
        <fullName evidence="2">Uncharacterized protein</fullName>
    </submittedName>
</protein>
<evidence type="ECO:0000256" key="1">
    <source>
        <dbReference type="SAM" id="MobiDB-lite"/>
    </source>
</evidence>
<feature type="region of interest" description="Disordered" evidence="1">
    <location>
        <begin position="68"/>
        <end position="102"/>
    </location>
</feature>
<name>A0ABR4PIR7_9HELO</name>
<feature type="compositionally biased region" description="Polar residues" evidence="1">
    <location>
        <begin position="90"/>
        <end position="102"/>
    </location>
</feature>
<gene>
    <name evidence="2" type="ORF">PVAG01_04951</name>
</gene>
<evidence type="ECO:0000313" key="3">
    <source>
        <dbReference type="Proteomes" id="UP001629113"/>
    </source>
</evidence>
<organism evidence="2 3">
    <name type="scientific">Phlyctema vagabunda</name>
    <dbReference type="NCBI Taxonomy" id="108571"/>
    <lineage>
        <taxon>Eukaryota</taxon>
        <taxon>Fungi</taxon>
        <taxon>Dikarya</taxon>
        <taxon>Ascomycota</taxon>
        <taxon>Pezizomycotina</taxon>
        <taxon>Leotiomycetes</taxon>
        <taxon>Helotiales</taxon>
        <taxon>Dermateaceae</taxon>
        <taxon>Phlyctema</taxon>
    </lineage>
</organism>
<accession>A0ABR4PIR7</accession>
<comment type="caution">
    <text evidence="2">The sequence shown here is derived from an EMBL/GenBank/DDBJ whole genome shotgun (WGS) entry which is preliminary data.</text>
</comment>
<proteinExistence type="predicted"/>
<keyword evidence="3" id="KW-1185">Reference proteome</keyword>
<dbReference type="Proteomes" id="UP001629113">
    <property type="component" value="Unassembled WGS sequence"/>
</dbReference>
<evidence type="ECO:0000313" key="2">
    <source>
        <dbReference type="EMBL" id="KAL3423204.1"/>
    </source>
</evidence>
<sequence length="190" mass="21694">MSQHRISPAFFCCSSAVQKVDVSNSGKVYHNIYHAKHDAIFRSFLEFAARRQRSSELLNLLWELPDPHASTSTATSSTHTRRSTQASTAQPHTPTQLLANPLDPQSTKSVVYMTSRQDFGPVLSHRYFAEPDRLDDDWVEVSQPQWWAAGAGFAYTADKLDLKCRAHERFFRLQLRPNLLLRDGPVQPRR</sequence>
<feature type="compositionally biased region" description="Low complexity" evidence="1">
    <location>
        <begin position="68"/>
        <end position="89"/>
    </location>
</feature>